<keyword evidence="2" id="KW-0805">Transcription regulation</keyword>
<dbReference type="PANTHER" id="PTHR43133:SF8">
    <property type="entry name" value="RNA POLYMERASE SIGMA FACTOR HI_1459-RELATED"/>
    <property type="match status" value="1"/>
</dbReference>
<evidence type="ECO:0000256" key="2">
    <source>
        <dbReference type="ARBA" id="ARBA00023015"/>
    </source>
</evidence>
<evidence type="ECO:0000256" key="1">
    <source>
        <dbReference type="ARBA" id="ARBA00010641"/>
    </source>
</evidence>
<dbReference type="InterPro" id="IPR013324">
    <property type="entry name" value="RNA_pol_sigma_r3/r4-like"/>
</dbReference>
<dbReference type="InterPro" id="IPR036388">
    <property type="entry name" value="WH-like_DNA-bd_sf"/>
</dbReference>
<dbReference type="InterPro" id="IPR013325">
    <property type="entry name" value="RNA_pol_sigma_r2"/>
</dbReference>
<evidence type="ECO:0000256" key="4">
    <source>
        <dbReference type="ARBA" id="ARBA00023125"/>
    </source>
</evidence>
<dbReference type="NCBIfam" id="TIGR02937">
    <property type="entry name" value="sigma70-ECF"/>
    <property type="match status" value="1"/>
</dbReference>
<evidence type="ECO:0000313" key="7">
    <source>
        <dbReference type="Proteomes" id="UP000584867"/>
    </source>
</evidence>
<dbReference type="InterPro" id="IPR039425">
    <property type="entry name" value="RNA_pol_sigma-70-like"/>
</dbReference>
<proteinExistence type="inferred from homology"/>
<dbReference type="PANTHER" id="PTHR43133">
    <property type="entry name" value="RNA POLYMERASE ECF-TYPE SIGMA FACTO"/>
    <property type="match status" value="1"/>
</dbReference>
<protein>
    <submittedName>
        <fullName evidence="6">RNA polymerase sigma-70 factor (ECF subfamily)</fullName>
    </submittedName>
</protein>
<gene>
    <name evidence="6" type="ORF">HDF15_002226</name>
</gene>
<dbReference type="RefSeq" id="WP_184255375.1">
    <property type="nucleotide sequence ID" value="NZ_JACHIO010000008.1"/>
</dbReference>
<sequence>MEFFTFDAEYLEKLQLGDPFAEKHFVAYFSELIHLKLRSRLASREAVEDVRQETFTRVFLMLRKSDGLRDADRLGSFVNSVCNHVLQEHYRAQKKVGSSLEEEPETVYVDRNPSPLNLLEAKDRARLVQQALEELPRRDRDLLRAILMEDRDKDAVCAEMGVSREYLRVLLHRAKQSFRSTYDRPPVPEEPIPRRETF</sequence>
<comment type="similarity">
    <text evidence="1">Belongs to the sigma-70 factor family. ECF subfamily.</text>
</comment>
<reference evidence="6 7" key="1">
    <citation type="submission" date="2020-08" db="EMBL/GenBank/DDBJ databases">
        <title>Genomic Encyclopedia of Type Strains, Phase IV (KMG-V): Genome sequencing to study the core and pangenomes of soil and plant-associated prokaryotes.</title>
        <authorList>
            <person name="Whitman W."/>
        </authorList>
    </citation>
    <scope>NUCLEOTIDE SEQUENCE [LARGE SCALE GENOMIC DNA]</scope>
    <source>
        <strain evidence="6 7">X5P3</strain>
    </source>
</reference>
<dbReference type="Gene3D" id="1.10.1740.10">
    <property type="match status" value="1"/>
</dbReference>
<keyword evidence="5" id="KW-0804">Transcription</keyword>
<dbReference type="GO" id="GO:0006352">
    <property type="term" value="P:DNA-templated transcription initiation"/>
    <property type="evidence" value="ECO:0007669"/>
    <property type="project" value="InterPro"/>
</dbReference>
<accession>A0A7W7ZPV7</accession>
<keyword evidence="4" id="KW-0238">DNA-binding</keyword>
<dbReference type="Gene3D" id="1.10.10.10">
    <property type="entry name" value="Winged helix-like DNA-binding domain superfamily/Winged helix DNA-binding domain"/>
    <property type="match status" value="1"/>
</dbReference>
<dbReference type="EMBL" id="JACHIO010000008">
    <property type="protein sequence ID" value="MBB5063878.1"/>
    <property type="molecule type" value="Genomic_DNA"/>
</dbReference>
<dbReference type="AlphaFoldDB" id="A0A7W7ZPV7"/>
<name>A0A7W7ZPV7_9BACT</name>
<evidence type="ECO:0000313" key="6">
    <source>
        <dbReference type="EMBL" id="MBB5063878.1"/>
    </source>
</evidence>
<evidence type="ECO:0000256" key="5">
    <source>
        <dbReference type="ARBA" id="ARBA00023163"/>
    </source>
</evidence>
<dbReference type="Proteomes" id="UP000584867">
    <property type="component" value="Unassembled WGS sequence"/>
</dbReference>
<comment type="caution">
    <text evidence="6">The sequence shown here is derived from an EMBL/GenBank/DDBJ whole genome shotgun (WGS) entry which is preliminary data.</text>
</comment>
<organism evidence="6 7">
    <name type="scientific">Granulicella mallensis</name>
    <dbReference type="NCBI Taxonomy" id="940614"/>
    <lineage>
        <taxon>Bacteria</taxon>
        <taxon>Pseudomonadati</taxon>
        <taxon>Acidobacteriota</taxon>
        <taxon>Terriglobia</taxon>
        <taxon>Terriglobales</taxon>
        <taxon>Acidobacteriaceae</taxon>
        <taxon>Granulicella</taxon>
    </lineage>
</organism>
<evidence type="ECO:0000256" key="3">
    <source>
        <dbReference type="ARBA" id="ARBA00023082"/>
    </source>
</evidence>
<dbReference type="InterPro" id="IPR014284">
    <property type="entry name" value="RNA_pol_sigma-70_dom"/>
</dbReference>
<dbReference type="GO" id="GO:0016987">
    <property type="term" value="F:sigma factor activity"/>
    <property type="evidence" value="ECO:0007669"/>
    <property type="project" value="UniProtKB-KW"/>
</dbReference>
<keyword evidence="3" id="KW-0731">Sigma factor</keyword>
<dbReference type="SUPFAM" id="SSF88659">
    <property type="entry name" value="Sigma3 and sigma4 domains of RNA polymerase sigma factors"/>
    <property type="match status" value="1"/>
</dbReference>
<dbReference type="SUPFAM" id="SSF88946">
    <property type="entry name" value="Sigma2 domain of RNA polymerase sigma factors"/>
    <property type="match status" value="1"/>
</dbReference>
<dbReference type="GO" id="GO:0003677">
    <property type="term" value="F:DNA binding"/>
    <property type="evidence" value="ECO:0007669"/>
    <property type="project" value="UniProtKB-KW"/>
</dbReference>